<protein>
    <submittedName>
        <fullName evidence="1">Uncharacterized protein</fullName>
    </submittedName>
</protein>
<proteinExistence type="predicted"/>
<dbReference type="EMBL" id="DF144006">
    <property type="protein sequence ID" value="GAA55385.1"/>
    <property type="molecule type" value="Genomic_DNA"/>
</dbReference>
<reference key="2">
    <citation type="submission" date="2011-10" db="EMBL/GenBank/DDBJ databases">
        <title>The genome and transcriptome sequence of Clonorchis sinensis provide insights into the carcinogenic liver fluke.</title>
        <authorList>
            <person name="Wang X."/>
            <person name="Huang Y."/>
            <person name="Chen W."/>
            <person name="Liu H."/>
            <person name="Guo L."/>
            <person name="Chen Y."/>
            <person name="Luo F."/>
            <person name="Zhou W."/>
            <person name="Sun J."/>
            <person name="Mao Q."/>
            <person name="Liang P."/>
            <person name="Zhou C."/>
            <person name="Tian Y."/>
            <person name="Men J."/>
            <person name="Lv X."/>
            <person name="Huang L."/>
            <person name="Zhou J."/>
            <person name="Hu Y."/>
            <person name="Li R."/>
            <person name="Zhang F."/>
            <person name="Lei H."/>
            <person name="Li X."/>
            <person name="Hu X."/>
            <person name="Liang C."/>
            <person name="Xu J."/>
            <person name="Wu Z."/>
            <person name="Yu X."/>
        </authorList>
    </citation>
    <scope>NUCLEOTIDE SEQUENCE</scope>
    <source>
        <strain>Henan</strain>
    </source>
</reference>
<gene>
    <name evidence="1" type="ORF">CLF_107792</name>
</gene>
<dbReference type="AlphaFoldDB" id="G7YR05"/>
<dbReference type="Proteomes" id="UP000008909">
    <property type="component" value="Unassembled WGS sequence"/>
</dbReference>
<sequence length="403" mass="44961">MEHVRHHTCTHGCWGNEDVLSGRVLGIESTQYPAIPGLETQFAIIHPTWSVIYIPRDPQTDQKNTCDLTLASSYLCKFPWPTQKPRCSQNCTSQPNHLKRDVRYGAVQKPKYGSAMMAQHCHTQFDSTPATNLFLVSTVPFCPLGPLPATTNKLMLTSECNIVIMPVRSCYPPVVNEYYCYLTLCECRVHTKGRDDFEVFLRRFLFCVPDIDTAVSLRCLNYSNETPRALNGPKNTLNACRSEFVTISWRIVTTITTLNDSPKMFMNGAVHGPKYGVAMTRNFGCASKARPLLKLLQSKFKNECTPISTNGGKLKQIAAKNEAIASGATLESMGESESEDLHALSLKKSEQACRKELDAINNQVSGICTNNDFSTLTLLNPQCLSLCLIDTVTELRCRRQTSL</sequence>
<evidence type="ECO:0000313" key="1">
    <source>
        <dbReference type="EMBL" id="GAA55385.1"/>
    </source>
</evidence>
<name>G7YR05_CLOSI</name>
<organism evidence="1 2">
    <name type="scientific">Clonorchis sinensis</name>
    <name type="common">Chinese liver fluke</name>
    <dbReference type="NCBI Taxonomy" id="79923"/>
    <lineage>
        <taxon>Eukaryota</taxon>
        <taxon>Metazoa</taxon>
        <taxon>Spiralia</taxon>
        <taxon>Lophotrochozoa</taxon>
        <taxon>Platyhelminthes</taxon>
        <taxon>Trematoda</taxon>
        <taxon>Digenea</taxon>
        <taxon>Opisthorchiida</taxon>
        <taxon>Opisthorchiata</taxon>
        <taxon>Opisthorchiidae</taxon>
        <taxon>Clonorchis</taxon>
    </lineage>
</organism>
<evidence type="ECO:0000313" key="2">
    <source>
        <dbReference type="Proteomes" id="UP000008909"/>
    </source>
</evidence>
<reference evidence="1" key="1">
    <citation type="journal article" date="2011" name="Genome Biol.">
        <title>The draft genome of the carcinogenic human liver fluke Clonorchis sinensis.</title>
        <authorList>
            <person name="Wang X."/>
            <person name="Chen W."/>
            <person name="Huang Y."/>
            <person name="Sun J."/>
            <person name="Men J."/>
            <person name="Liu H."/>
            <person name="Luo F."/>
            <person name="Guo L."/>
            <person name="Lv X."/>
            <person name="Deng C."/>
            <person name="Zhou C."/>
            <person name="Fan Y."/>
            <person name="Li X."/>
            <person name="Huang L."/>
            <person name="Hu Y."/>
            <person name="Liang C."/>
            <person name="Hu X."/>
            <person name="Xu J."/>
            <person name="Yu X."/>
        </authorList>
    </citation>
    <scope>NUCLEOTIDE SEQUENCE [LARGE SCALE GENOMIC DNA]</scope>
    <source>
        <strain evidence="1">Henan</strain>
    </source>
</reference>
<accession>G7YR05</accession>
<keyword evidence="2" id="KW-1185">Reference proteome</keyword>